<dbReference type="InterPro" id="IPR036866">
    <property type="entry name" value="RibonucZ/Hydroxyglut_hydro"/>
</dbReference>
<dbReference type="PATRIC" id="fig|29343.3.peg.1642"/>
<dbReference type="PANTHER" id="PTHR47619:SF1">
    <property type="entry name" value="EXODEOXYRIBONUCLEASE WALJ"/>
    <property type="match status" value="1"/>
</dbReference>
<reference evidence="3" key="1">
    <citation type="submission" date="2014-07" db="EMBL/GenBank/DDBJ databases">
        <authorList>
            <person name="Wibberg D."/>
        </authorList>
    </citation>
    <scope>NUCLEOTIDE SEQUENCE [LARGE SCALE GENOMIC DNA]</scope>
    <source>
        <strain evidence="3">DG5</strain>
    </source>
</reference>
<keyword evidence="2" id="KW-0378">Hydrolase</keyword>
<accession>A0A078KQ58</accession>
<dbReference type="HOGENOM" id="CLU_073253_0_0_9"/>
<proteinExistence type="predicted"/>
<dbReference type="SUPFAM" id="SSF56281">
    <property type="entry name" value="Metallo-hydrolase/oxidoreductase"/>
    <property type="match status" value="1"/>
</dbReference>
<keyword evidence="3" id="KW-1185">Reference proteome</keyword>
<sequence>MAKLCAMFSGSSGNCAYVSAGGVSLLVDAGVSARSICKALESIGSSINNIAGILITHEHSDHIRGLKTLLSKYKIPVYANAGTIDGILSSMEIDSDNFIELKSGGSTLIADIAVSSFCTSHDSRESVGYRIHTPDGKQIGIATDLGYVSDTVMNGISGCDAVIIESNHDVGMLQNGRYPYYLKRRILSKTGHLSNDDCAKVLPALCSAGSRYFILAHLSRDNNIPELALETAISSMNLSGIPQDEYEIEVAPRNGPEHILTI</sequence>
<dbReference type="KEGG" id="ccel:CCDG5_1557"/>
<evidence type="ECO:0000313" key="3">
    <source>
        <dbReference type="Proteomes" id="UP000032431"/>
    </source>
</evidence>
<dbReference type="SMART" id="SM00849">
    <property type="entry name" value="Lactamase_B"/>
    <property type="match status" value="1"/>
</dbReference>
<organism evidence="2 3">
    <name type="scientific">[Clostridium] cellulosi</name>
    <dbReference type="NCBI Taxonomy" id="29343"/>
    <lineage>
        <taxon>Bacteria</taxon>
        <taxon>Bacillati</taxon>
        <taxon>Bacillota</taxon>
        <taxon>Clostridia</taxon>
        <taxon>Eubacteriales</taxon>
        <taxon>Oscillospiraceae</taxon>
        <taxon>Oscillospiraceae incertae sedis</taxon>
    </lineage>
</organism>
<feature type="domain" description="Metallo-beta-lactamase" evidence="1">
    <location>
        <begin position="12"/>
        <end position="192"/>
    </location>
</feature>
<dbReference type="InterPro" id="IPR001279">
    <property type="entry name" value="Metallo-B-lactamas"/>
</dbReference>
<dbReference type="STRING" id="29343.CCDG5_1557"/>
<dbReference type="OrthoDB" id="9781189at2"/>
<dbReference type="Gene3D" id="3.60.15.10">
    <property type="entry name" value="Ribonuclease Z/Hydroxyacylglutathione hydrolase-like"/>
    <property type="match status" value="1"/>
</dbReference>
<dbReference type="InterPro" id="IPR052533">
    <property type="entry name" value="WalJ/YycJ-like"/>
</dbReference>
<dbReference type="Pfam" id="PF12706">
    <property type="entry name" value="Lactamase_B_2"/>
    <property type="match status" value="1"/>
</dbReference>
<protein>
    <submittedName>
        <fullName evidence="2">Putative metal dependent hydrolase</fullName>
    </submittedName>
</protein>
<dbReference type="EMBL" id="LM995447">
    <property type="protein sequence ID" value="CDZ24667.1"/>
    <property type="molecule type" value="Genomic_DNA"/>
</dbReference>
<dbReference type="GO" id="GO:0016787">
    <property type="term" value="F:hydrolase activity"/>
    <property type="evidence" value="ECO:0007669"/>
    <property type="project" value="UniProtKB-KW"/>
</dbReference>
<evidence type="ECO:0000313" key="2">
    <source>
        <dbReference type="EMBL" id="CDZ24667.1"/>
    </source>
</evidence>
<dbReference type="AlphaFoldDB" id="A0A078KQ58"/>
<gene>
    <name evidence="2" type="ORF">CCDG5_1557</name>
</gene>
<name>A0A078KQ58_9FIRM</name>
<evidence type="ECO:0000259" key="1">
    <source>
        <dbReference type="SMART" id="SM00849"/>
    </source>
</evidence>
<dbReference type="PANTHER" id="PTHR47619">
    <property type="entry name" value="METALLO-HYDROLASE YYCJ-RELATED"/>
    <property type="match status" value="1"/>
</dbReference>
<dbReference type="Proteomes" id="UP000032431">
    <property type="component" value="Chromosome I"/>
</dbReference>